<dbReference type="PROSITE" id="PS51257">
    <property type="entry name" value="PROKAR_LIPOPROTEIN"/>
    <property type="match status" value="1"/>
</dbReference>
<dbReference type="CDD" id="cd00312">
    <property type="entry name" value="Esterase_lipase"/>
    <property type="match status" value="1"/>
</dbReference>
<keyword evidence="4" id="KW-0531">Neurotransmitter degradation</keyword>
<feature type="domain" description="Carboxylesterase type B" evidence="13">
    <location>
        <begin position="89"/>
        <end position="568"/>
    </location>
</feature>
<dbReference type="InterPro" id="IPR000997">
    <property type="entry name" value="Cholinesterase"/>
</dbReference>
<dbReference type="PANTHER" id="PTHR43918">
    <property type="entry name" value="ACETYLCHOLINESTERASE"/>
    <property type="match status" value="1"/>
</dbReference>
<dbReference type="EMBL" id="JBBCAQ010000010">
    <property type="protein sequence ID" value="KAK7601673.1"/>
    <property type="molecule type" value="Genomic_DNA"/>
</dbReference>
<dbReference type="PROSITE" id="PS00941">
    <property type="entry name" value="CARBOXYLESTERASE_B_2"/>
    <property type="match status" value="1"/>
</dbReference>
<dbReference type="InterPro" id="IPR019819">
    <property type="entry name" value="Carboxylesterase_B_CS"/>
</dbReference>
<evidence type="ECO:0000313" key="15">
    <source>
        <dbReference type="Proteomes" id="UP001367676"/>
    </source>
</evidence>
<dbReference type="GO" id="GO:0006581">
    <property type="term" value="P:acetylcholine catabolic process"/>
    <property type="evidence" value="ECO:0007669"/>
    <property type="project" value="TreeGrafter"/>
</dbReference>
<evidence type="ECO:0000256" key="9">
    <source>
        <dbReference type="ARBA" id="ARBA00037263"/>
    </source>
</evidence>
<evidence type="ECO:0000256" key="1">
    <source>
        <dbReference type="ARBA" id="ARBA00005964"/>
    </source>
</evidence>
<evidence type="ECO:0000256" key="8">
    <source>
        <dbReference type="ARBA" id="ARBA00034103"/>
    </source>
</evidence>
<dbReference type="SUPFAM" id="SSF53474">
    <property type="entry name" value="alpha/beta-Hydrolases"/>
    <property type="match status" value="1"/>
</dbReference>
<evidence type="ECO:0000256" key="4">
    <source>
        <dbReference type="ARBA" id="ARBA00022867"/>
    </source>
</evidence>
<dbReference type="InterPro" id="IPR019826">
    <property type="entry name" value="Carboxylesterase_B_AS"/>
</dbReference>
<proteinExistence type="inferred from homology"/>
<dbReference type="PRINTS" id="PR00878">
    <property type="entry name" value="CHOLNESTRASE"/>
</dbReference>
<evidence type="ECO:0000256" key="3">
    <source>
        <dbReference type="ARBA" id="ARBA00022801"/>
    </source>
</evidence>
<dbReference type="InterPro" id="IPR002018">
    <property type="entry name" value="CarbesteraseB"/>
</dbReference>
<sequence length="568" mass="64060">MMYCKLSFITMVCWMFACKGAFVHSDQNHQELSSYPSDDAKQMPNDDISFDDTIASLDDNLAAVEQMEEEKYVHARDTNSKYGADDDPLIVRTKNGRVRGLTQTAATGKVVDTWYGIPYAKKPIGQLRFRKPIPIDKWDSVDPNFILNATKPPNSCIQNIDTLFGDFAGADMWNPNSPLSEDCLYLNVVVPKPRPKNCTVLVWIFGGGFYSGTSTLEVYDPKILASQENVIIVSMQYRVTSLGFLYFGTPDAPGNVGLFDQLMGLQWVHDNIAAFGGDPENITLFGESAGAVSVSLHLLSPLSRRLFRQAIMESGSPTAPWAVISREESIRRGLLLAKLLGCPHSPNSIPLVVDCLRNVNASVLVREEWVTHGVCDFPFVPVVDGEFLTCHPKDCVRNRDFKNASLIMGSNSEEGYYFILYFLTDLLRNEEDIRITRQDFLHAVGQLNPDMNELAKQAIIFEYTDWMSPDDPVKNRDALDKMVGDHHFTCNVNEFAHAYAEAGNNVYMYFFNHRSSHNLWPSWAGVLHADEINYVFGEALNPKKRYLPAEIDLSKRMMRYWSNFAKNG</sequence>
<comment type="subcellular location">
    <subcellularLocation>
        <location evidence="8">Synapse</location>
    </subcellularLocation>
</comment>
<dbReference type="EC" id="3.1.1.-" evidence="12"/>
<keyword evidence="5" id="KW-0770">Synapse</keyword>
<evidence type="ECO:0000256" key="7">
    <source>
        <dbReference type="ARBA" id="ARBA00023180"/>
    </source>
</evidence>
<dbReference type="Pfam" id="PF00135">
    <property type="entry name" value="COesterase"/>
    <property type="match status" value="1"/>
</dbReference>
<name>A0AAN9U0N2_9HEMI</name>
<dbReference type="Proteomes" id="UP001367676">
    <property type="component" value="Unassembled WGS sequence"/>
</dbReference>
<protein>
    <recommendedName>
        <fullName evidence="12">Carboxylic ester hydrolase</fullName>
        <ecNumber evidence="12">3.1.1.-</ecNumber>
    </recommendedName>
</protein>
<accession>A0AAN9U0N2</accession>
<keyword evidence="6" id="KW-1015">Disulfide bond</keyword>
<dbReference type="GO" id="GO:0005615">
    <property type="term" value="C:extracellular space"/>
    <property type="evidence" value="ECO:0007669"/>
    <property type="project" value="TreeGrafter"/>
</dbReference>
<dbReference type="Gene3D" id="3.40.50.1820">
    <property type="entry name" value="alpha/beta hydrolase"/>
    <property type="match status" value="1"/>
</dbReference>
<dbReference type="PANTHER" id="PTHR43918:SF12">
    <property type="entry name" value="ACETYLCHOLINESTERASE 1"/>
    <property type="match status" value="1"/>
</dbReference>
<dbReference type="PROSITE" id="PS00122">
    <property type="entry name" value="CARBOXYLESTERASE_B_1"/>
    <property type="match status" value="1"/>
</dbReference>
<dbReference type="FunFam" id="3.40.50.1820:FF:000029">
    <property type="entry name" value="Acetylcholinesterase"/>
    <property type="match status" value="1"/>
</dbReference>
<dbReference type="GO" id="GO:0019695">
    <property type="term" value="P:choline metabolic process"/>
    <property type="evidence" value="ECO:0007669"/>
    <property type="project" value="TreeGrafter"/>
</dbReference>
<comment type="caution">
    <text evidence="14">The sequence shown here is derived from an EMBL/GenBank/DDBJ whole genome shotgun (WGS) entry which is preliminary data.</text>
</comment>
<evidence type="ECO:0000256" key="6">
    <source>
        <dbReference type="ARBA" id="ARBA00023157"/>
    </source>
</evidence>
<comment type="catalytic activity">
    <reaction evidence="10">
        <text>acetylcholine + H2O = choline + acetate + H(+)</text>
        <dbReference type="Rhea" id="RHEA:17561"/>
        <dbReference type="ChEBI" id="CHEBI:15354"/>
        <dbReference type="ChEBI" id="CHEBI:15355"/>
        <dbReference type="ChEBI" id="CHEBI:15377"/>
        <dbReference type="ChEBI" id="CHEBI:15378"/>
        <dbReference type="ChEBI" id="CHEBI:30089"/>
        <dbReference type="EC" id="3.1.1.7"/>
    </reaction>
</comment>
<evidence type="ECO:0000256" key="2">
    <source>
        <dbReference type="ARBA" id="ARBA00022487"/>
    </source>
</evidence>
<keyword evidence="2" id="KW-0719">Serine esterase</keyword>
<gene>
    <name evidence="14" type="ORF">V9T40_009114</name>
</gene>
<organism evidence="14 15">
    <name type="scientific">Parthenolecanium corni</name>
    <dbReference type="NCBI Taxonomy" id="536013"/>
    <lineage>
        <taxon>Eukaryota</taxon>
        <taxon>Metazoa</taxon>
        <taxon>Ecdysozoa</taxon>
        <taxon>Arthropoda</taxon>
        <taxon>Hexapoda</taxon>
        <taxon>Insecta</taxon>
        <taxon>Pterygota</taxon>
        <taxon>Neoptera</taxon>
        <taxon>Paraneoptera</taxon>
        <taxon>Hemiptera</taxon>
        <taxon>Sternorrhyncha</taxon>
        <taxon>Coccoidea</taxon>
        <taxon>Coccidae</taxon>
        <taxon>Parthenolecanium</taxon>
    </lineage>
</organism>
<dbReference type="InterPro" id="IPR050654">
    <property type="entry name" value="AChE-related_enzymes"/>
</dbReference>
<dbReference type="GO" id="GO:0003990">
    <property type="term" value="F:acetylcholinesterase activity"/>
    <property type="evidence" value="ECO:0007669"/>
    <property type="project" value="UniProtKB-EC"/>
</dbReference>
<evidence type="ECO:0000256" key="5">
    <source>
        <dbReference type="ARBA" id="ARBA00023018"/>
    </source>
</evidence>
<keyword evidence="15" id="KW-1185">Reference proteome</keyword>
<dbReference type="AlphaFoldDB" id="A0AAN9U0N2"/>
<evidence type="ECO:0000256" key="11">
    <source>
        <dbReference type="PIRSR" id="PIRSR600997-1"/>
    </source>
</evidence>
<evidence type="ECO:0000256" key="12">
    <source>
        <dbReference type="RuleBase" id="RU361235"/>
    </source>
</evidence>
<feature type="active site" description="Acyl-ester intermediate" evidence="11">
    <location>
        <position position="288"/>
    </location>
</feature>
<evidence type="ECO:0000259" key="13">
    <source>
        <dbReference type="Pfam" id="PF00135"/>
    </source>
</evidence>
<reference evidence="14 15" key="1">
    <citation type="submission" date="2024-03" db="EMBL/GenBank/DDBJ databases">
        <title>Adaptation during the transition from Ophiocordyceps entomopathogen to insect associate is accompanied by gene loss and intensified selection.</title>
        <authorList>
            <person name="Ward C.M."/>
            <person name="Onetto C.A."/>
            <person name="Borneman A.R."/>
        </authorList>
    </citation>
    <scope>NUCLEOTIDE SEQUENCE [LARGE SCALE GENOMIC DNA]</scope>
    <source>
        <strain evidence="14">AWRI1</strain>
        <tissue evidence="14">Single Adult Female</tissue>
    </source>
</reference>
<feature type="active site" description="Charge relay system" evidence="11">
    <location>
        <position position="528"/>
    </location>
</feature>
<feature type="active site" description="Charge relay system" evidence="11">
    <location>
        <position position="414"/>
    </location>
</feature>
<dbReference type="GO" id="GO:0045202">
    <property type="term" value="C:synapse"/>
    <property type="evidence" value="ECO:0007669"/>
    <property type="project" value="UniProtKB-SubCell"/>
</dbReference>
<keyword evidence="12" id="KW-0732">Signal</keyword>
<comment type="function">
    <text evidence="9">Rapidly hydrolyzes choline released into the synapse.</text>
</comment>
<keyword evidence="7" id="KW-0325">Glycoprotein</keyword>
<evidence type="ECO:0000256" key="10">
    <source>
        <dbReference type="ARBA" id="ARBA00048484"/>
    </source>
</evidence>
<feature type="signal peptide" evidence="12">
    <location>
        <begin position="1"/>
        <end position="25"/>
    </location>
</feature>
<dbReference type="GO" id="GO:0005886">
    <property type="term" value="C:plasma membrane"/>
    <property type="evidence" value="ECO:0007669"/>
    <property type="project" value="TreeGrafter"/>
</dbReference>
<dbReference type="InterPro" id="IPR029058">
    <property type="entry name" value="AB_hydrolase_fold"/>
</dbReference>
<feature type="chain" id="PRO_5042662235" description="Carboxylic ester hydrolase" evidence="12">
    <location>
        <begin position="26"/>
        <end position="568"/>
    </location>
</feature>
<keyword evidence="3 12" id="KW-0378">Hydrolase</keyword>
<evidence type="ECO:0000313" key="14">
    <source>
        <dbReference type="EMBL" id="KAK7601673.1"/>
    </source>
</evidence>
<comment type="similarity">
    <text evidence="1 12">Belongs to the type-B carboxylesterase/lipase family.</text>
</comment>